<evidence type="ECO:0000313" key="2">
    <source>
        <dbReference type="WBParaSite" id="MCU_009129-RA"/>
    </source>
</evidence>
<reference evidence="2" key="1">
    <citation type="submission" date="2019-11" db="UniProtKB">
        <authorList>
            <consortium name="WormBaseParasite"/>
        </authorList>
    </citation>
    <scope>IDENTIFICATION</scope>
</reference>
<dbReference type="InterPro" id="IPR035940">
    <property type="entry name" value="CAP_sf"/>
</dbReference>
<dbReference type="SUPFAM" id="SSF55797">
    <property type="entry name" value="PR-1-like"/>
    <property type="match status" value="1"/>
</dbReference>
<evidence type="ECO:0000259" key="1">
    <source>
        <dbReference type="Pfam" id="PF00188"/>
    </source>
</evidence>
<name>A0A5K3FL01_MESCO</name>
<dbReference type="Gene3D" id="3.40.33.10">
    <property type="entry name" value="CAP"/>
    <property type="match status" value="1"/>
</dbReference>
<sequence>YSYEVEELAKKFVNTCPDDKGVPQFKNVGYVEPILYYQNNQRNKSFCQIKMPKSGYNCPTTVKGCRFYKQMVWANSTHVGCAAQQCQNKTRYFPNTYVMVCFFQPGKHDLNSAPYVIGTPCSNCTKPHRCERNQCTIVTTSASIAIASITTTSIPSSLVKNNPAPRALVPHT</sequence>
<proteinExistence type="predicted"/>
<protein>
    <submittedName>
        <fullName evidence="2">SCP domain-containing protein</fullName>
    </submittedName>
</protein>
<feature type="domain" description="SCP" evidence="1">
    <location>
        <begin position="2"/>
        <end position="101"/>
    </location>
</feature>
<dbReference type="AlphaFoldDB" id="A0A5K3FL01"/>
<dbReference type="InterPro" id="IPR014044">
    <property type="entry name" value="CAP_dom"/>
</dbReference>
<dbReference type="Pfam" id="PF00188">
    <property type="entry name" value="CAP"/>
    <property type="match status" value="1"/>
</dbReference>
<accession>A0A5K3FL01</accession>
<dbReference type="WBParaSite" id="MCU_009129-RA">
    <property type="protein sequence ID" value="MCU_009129-RA"/>
    <property type="gene ID" value="MCU_009129"/>
</dbReference>
<organism evidence="2">
    <name type="scientific">Mesocestoides corti</name>
    <name type="common">Flatworm</name>
    <dbReference type="NCBI Taxonomy" id="53468"/>
    <lineage>
        <taxon>Eukaryota</taxon>
        <taxon>Metazoa</taxon>
        <taxon>Spiralia</taxon>
        <taxon>Lophotrochozoa</taxon>
        <taxon>Platyhelminthes</taxon>
        <taxon>Cestoda</taxon>
        <taxon>Eucestoda</taxon>
        <taxon>Cyclophyllidea</taxon>
        <taxon>Mesocestoididae</taxon>
        <taxon>Mesocestoides</taxon>
    </lineage>
</organism>